<dbReference type="Proteomes" id="UP000299102">
    <property type="component" value="Unassembled WGS sequence"/>
</dbReference>
<proteinExistence type="predicted"/>
<evidence type="ECO:0000256" key="1">
    <source>
        <dbReference type="SAM" id="MobiDB-lite"/>
    </source>
</evidence>
<organism evidence="2 3">
    <name type="scientific">Eumeta variegata</name>
    <name type="common">Bagworm moth</name>
    <name type="synonym">Eumeta japonica</name>
    <dbReference type="NCBI Taxonomy" id="151549"/>
    <lineage>
        <taxon>Eukaryota</taxon>
        <taxon>Metazoa</taxon>
        <taxon>Ecdysozoa</taxon>
        <taxon>Arthropoda</taxon>
        <taxon>Hexapoda</taxon>
        <taxon>Insecta</taxon>
        <taxon>Pterygota</taxon>
        <taxon>Neoptera</taxon>
        <taxon>Endopterygota</taxon>
        <taxon>Lepidoptera</taxon>
        <taxon>Glossata</taxon>
        <taxon>Ditrysia</taxon>
        <taxon>Tineoidea</taxon>
        <taxon>Psychidae</taxon>
        <taxon>Oiketicinae</taxon>
        <taxon>Eumeta</taxon>
    </lineage>
</organism>
<protein>
    <submittedName>
        <fullName evidence="2">Uncharacterized protein</fullName>
    </submittedName>
</protein>
<evidence type="ECO:0000313" key="2">
    <source>
        <dbReference type="EMBL" id="GBP44220.1"/>
    </source>
</evidence>
<evidence type="ECO:0000313" key="3">
    <source>
        <dbReference type="Proteomes" id="UP000299102"/>
    </source>
</evidence>
<dbReference type="AlphaFoldDB" id="A0A4C1W040"/>
<comment type="caution">
    <text evidence="2">The sequence shown here is derived from an EMBL/GenBank/DDBJ whole genome shotgun (WGS) entry which is preliminary data.</text>
</comment>
<feature type="region of interest" description="Disordered" evidence="1">
    <location>
        <begin position="1"/>
        <end position="20"/>
    </location>
</feature>
<reference evidence="2 3" key="1">
    <citation type="journal article" date="2019" name="Commun. Biol.">
        <title>The bagworm genome reveals a unique fibroin gene that provides high tensile strength.</title>
        <authorList>
            <person name="Kono N."/>
            <person name="Nakamura H."/>
            <person name="Ohtoshi R."/>
            <person name="Tomita M."/>
            <person name="Numata K."/>
            <person name="Arakawa K."/>
        </authorList>
    </citation>
    <scope>NUCLEOTIDE SEQUENCE [LARGE SCALE GENOMIC DNA]</scope>
</reference>
<dbReference type="EMBL" id="BGZK01000449">
    <property type="protein sequence ID" value="GBP44220.1"/>
    <property type="molecule type" value="Genomic_DNA"/>
</dbReference>
<keyword evidence="3" id="KW-1185">Reference proteome</keyword>
<accession>A0A4C1W040</accession>
<name>A0A4C1W040_EUMVA</name>
<gene>
    <name evidence="2" type="ORF">EVAR_22104_1</name>
</gene>
<sequence length="77" mass="8898">MLWSPWLQRENGLAKPWPTPPHPTYSLSLFHYRSQSTLDQIFYCYPKCRQHTGDSSKVASIQERDDLLLSIANSFAA</sequence>